<reference evidence="10 11" key="1">
    <citation type="journal article" date="2019" name="Syst. Appl. Microbiol.">
        <title>Characterization of Bifidobacterium species in feaces of the Egyptian fruit bat: Description of B. vespertilionis sp. nov. and B. rousetti sp. nov.</title>
        <authorList>
            <person name="Modesto M."/>
            <person name="Satti M."/>
            <person name="Watanabe K."/>
            <person name="Puglisi E."/>
            <person name="Morelli L."/>
            <person name="Huang C.-H."/>
            <person name="Liou J.-S."/>
            <person name="Miyashita M."/>
            <person name="Tamura T."/>
            <person name="Saito S."/>
            <person name="Mori K."/>
            <person name="Huang L."/>
            <person name="Sciavilla P."/>
            <person name="Sandri C."/>
            <person name="Spiezio C."/>
            <person name="Vitali F."/>
            <person name="Cavalieri D."/>
            <person name="Perpetuini G."/>
            <person name="Tofalo R."/>
            <person name="Bonetti A."/>
            <person name="Arita M."/>
            <person name="Mattarelli P."/>
        </authorList>
    </citation>
    <scope>NUCLEOTIDE SEQUENCE [LARGE SCALE GENOMIC DNA]</scope>
    <source>
        <strain evidence="10 11">RST27</strain>
    </source>
</reference>
<evidence type="ECO:0000256" key="1">
    <source>
        <dbReference type="ARBA" id="ARBA00001946"/>
    </source>
</evidence>
<sequence length="188" mass="20413">MKSITELRTERVLAHISQSDVAASMGTTQSAVSRTEREGNPTQDFLQRYEIALRNLTAADTGISESPASASPTPEPTPESSSSPIEIALIRAIVAGIAKRYGIADMYVFGSTARGDARADSDVDLLYRLESGASHSMMTMQRLTAELESAIGRTVSLTSYDSLLRSAQRSQASRRFLEHISRDMIKVA</sequence>
<accession>A0A5M9ZCN5</accession>
<dbReference type="EMBL" id="RZJP01000002">
    <property type="protein sequence ID" value="KAA8816532.1"/>
    <property type="molecule type" value="Genomic_DNA"/>
</dbReference>
<organism evidence="10 11">
    <name type="scientific">Bifidobacterium callitrichos</name>
    <dbReference type="NCBI Taxonomy" id="762209"/>
    <lineage>
        <taxon>Bacteria</taxon>
        <taxon>Bacillati</taxon>
        <taxon>Actinomycetota</taxon>
        <taxon>Actinomycetes</taxon>
        <taxon>Bifidobacteriales</taxon>
        <taxon>Bifidobacteriaceae</taxon>
        <taxon>Bifidobacterium</taxon>
    </lineage>
</organism>
<feature type="region of interest" description="Disordered" evidence="8">
    <location>
        <begin position="61"/>
        <end position="83"/>
    </location>
</feature>
<evidence type="ECO:0000259" key="9">
    <source>
        <dbReference type="PROSITE" id="PS50943"/>
    </source>
</evidence>
<keyword evidence="3" id="KW-0548">Nucleotidyltransferase</keyword>
<dbReference type="GO" id="GO:0016779">
    <property type="term" value="F:nucleotidyltransferase activity"/>
    <property type="evidence" value="ECO:0007669"/>
    <property type="project" value="UniProtKB-KW"/>
</dbReference>
<dbReference type="CDD" id="cd00093">
    <property type="entry name" value="HTH_XRE"/>
    <property type="match status" value="1"/>
</dbReference>
<proteinExistence type="predicted"/>
<dbReference type="Proteomes" id="UP000326060">
    <property type="component" value="Unassembled WGS sequence"/>
</dbReference>
<dbReference type="GO" id="GO:0046872">
    <property type="term" value="F:metal ion binding"/>
    <property type="evidence" value="ECO:0007669"/>
    <property type="project" value="UniProtKB-KW"/>
</dbReference>
<feature type="compositionally biased region" description="Low complexity" evidence="8">
    <location>
        <begin position="63"/>
        <end position="83"/>
    </location>
</feature>
<keyword evidence="4" id="KW-0479">Metal-binding</keyword>
<evidence type="ECO:0000313" key="10">
    <source>
        <dbReference type="EMBL" id="KAA8816532.1"/>
    </source>
</evidence>
<dbReference type="SUPFAM" id="SSF81301">
    <property type="entry name" value="Nucleotidyltransferase"/>
    <property type="match status" value="1"/>
</dbReference>
<dbReference type="PANTHER" id="PTHR33571">
    <property type="entry name" value="SSL8005 PROTEIN"/>
    <property type="match status" value="1"/>
</dbReference>
<dbReference type="Pfam" id="PF18765">
    <property type="entry name" value="Polbeta"/>
    <property type="match status" value="1"/>
</dbReference>
<evidence type="ECO:0000313" key="11">
    <source>
        <dbReference type="Proteomes" id="UP000326060"/>
    </source>
</evidence>
<keyword evidence="5" id="KW-0547">Nucleotide-binding</keyword>
<evidence type="ECO:0000256" key="5">
    <source>
        <dbReference type="ARBA" id="ARBA00022741"/>
    </source>
</evidence>
<dbReference type="PANTHER" id="PTHR33571:SF12">
    <property type="entry name" value="BSL3053 PROTEIN"/>
    <property type="match status" value="1"/>
</dbReference>
<dbReference type="Gene3D" id="1.10.260.40">
    <property type="entry name" value="lambda repressor-like DNA-binding domains"/>
    <property type="match status" value="1"/>
</dbReference>
<dbReference type="GO" id="GO:0005524">
    <property type="term" value="F:ATP binding"/>
    <property type="evidence" value="ECO:0007669"/>
    <property type="project" value="UniProtKB-KW"/>
</dbReference>
<dbReference type="InterPro" id="IPR043519">
    <property type="entry name" value="NT_sf"/>
</dbReference>
<comment type="caution">
    <text evidence="10">The sequence shown here is derived from an EMBL/GenBank/DDBJ whole genome shotgun (WGS) entry which is preliminary data.</text>
</comment>
<evidence type="ECO:0000256" key="2">
    <source>
        <dbReference type="ARBA" id="ARBA00022679"/>
    </source>
</evidence>
<gene>
    <name evidence="10" type="ORF">EMB92_06435</name>
</gene>
<dbReference type="PROSITE" id="PS50943">
    <property type="entry name" value="HTH_CROC1"/>
    <property type="match status" value="1"/>
</dbReference>
<evidence type="ECO:0000256" key="3">
    <source>
        <dbReference type="ARBA" id="ARBA00022695"/>
    </source>
</evidence>
<dbReference type="SUPFAM" id="SSF47413">
    <property type="entry name" value="lambda repressor-like DNA-binding domains"/>
    <property type="match status" value="1"/>
</dbReference>
<keyword evidence="7" id="KW-0460">Magnesium</keyword>
<evidence type="ECO:0000256" key="8">
    <source>
        <dbReference type="SAM" id="MobiDB-lite"/>
    </source>
</evidence>
<dbReference type="GO" id="GO:0003677">
    <property type="term" value="F:DNA binding"/>
    <property type="evidence" value="ECO:0007669"/>
    <property type="project" value="InterPro"/>
</dbReference>
<keyword evidence="2" id="KW-0808">Transferase</keyword>
<dbReference type="RefSeq" id="WP_150394197.1">
    <property type="nucleotide sequence ID" value="NZ_RZJP01000002.1"/>
</dbReference>
<dbReference type="CDD" id="cd05403">
    <property type="entry name" value="NT_KNTase_like"/>
    <property type="match status" value="1"/>
</dbReference>
<protein>
    <submittedName>
        <fullName evidence="10">Helix-turn-helix domain-containing protein</fullName>
    </submittedName>
</protein>
<name>A0A5M9ZCN5_9BIFI</name>
<dbReference type="Pfam" id="PF01381">
    <property type="entry name" value="HTH_3"/>
    <property type="match status" value="1"/>
</dbReference>
<dbReference type="InterPro" id="IPR041633">
    <property type="entry name" value="Polbeta"/>
</dbReference>
<dbReference type="InterPro" id="IPR052038">
    <property type="entry name" value="Type-VII_TA_antitoxin"/>
</dbReference>
<dbReference type="AlphaFoldDB" id="A0A5M9ZCN5"/>
<feature type="domain" description="HTH cro/C1-type" evidence="9">
    <location>
        <begin position="7"/>
        <end position="53"/>
    </location>
</feature>
<evidence type="ECO:0000256" key="7">
    <source>
        <dbReference type="ARBA" id="ARBA00022842"/>
    </source>
</evidence>
<evidence type="ECO:0000256" key="6">
    <source>
        <dbReference type="ARBA" id="ARBA00022840"/>
    </source>
</evidence>
<dbReference type="InterPro" id="IPR001387">
    <property type="entry name" value="Cro/C1-type_HTH"/>
</dbReference>
<evidence type="ECO:0000256" key="4">
    <source>
        <dbReference type="ARBA" id="ARBA00022723"/>
    </source>
</evidence>
<dbReference type="InterPro" id="IPR010982">
    <property type="entry name" value="Lambda_DNA-bd_dom_sf"/>
</dbReference>
<dbReference type="Gene3D" id="3.30.460.10">
    <property type="entry name" value="Beta Polymerase, domain 2"/>
    <property type="match status" value="1"/>
</dbReference>
<keyword evidence="6" id="KW-0067">ATP-binding</keyword>
<comment type="cofactor">
    <cofactor evidence="1">
        <name>Mg(2+)</name>
        <dbReference type="ChEBI" id="CHEBI:18420"/>
    </cofactor>
</comment>